<evidence type="ECO:0000313" key="7">
    <source>
        <dbReference type="EMBL" id="CAE8615428.1"/>
    </source>
</evidence>
<feature type="transmembrane region" description="Helical" evidence="5">
    <location>
        <begin position="30"/>
        <end position="49"/>
    </location>
</feature>
<evidence type="ECO:0000256" key="2">
    <source>
        <dbReference type="ARBA" id="ARBA00022692"/>
    </source>
</evidence>
<dbReference type="Proteomes" id="UP000654075">
    <property type="component" value="Unassembled WGS sequence"/>
</dbReference>
<reference evidence="7" key="1">
    <citation type="submission" date="2021-02" db="EMBL/GenBank/DDBJ databases">
        <authorList>
            <person name="Dougan E. K."/>
            <person name="Rhodes N."/>
            <person name="Thang M."/>
            <person name="Chan C."/>
        </authorList>
    </citation>
    <scope>NUCLEOTIDE SEQUENCE</scope>
</reference>
<feature type="transmembrane region" description="Helical" evidence="5">
    <location>
        <begin position="291"/>
        <end position="311"/>
    </location>
</feature>
<evidence type="ECO:0000256" key="3">
    <source>
        <dbReference type="ARBA" id="ARBA00022989"/>
    </source>
</evidence>
<sequence length="418" mass="43453">MASLRKPLLGRELPSAALGKGGNATPLSSAVSLLATALGTGVLTLPYVASQSGPGQFLAVLAVMAYATDVSLILLIEVSRATGLSSLGAITGLLFGSVGSSSFQLMISSVLFLALTAMQRVVLDLLPMFLEELGDLPRASLSPFAVSLVVNVFVCIACLSKSFHRLRFASGAALACLLPFMASLARKALAAALDPATAAPRPTSESASLRGFCLAPPLLASAFGCHFGLLDISAELQPQHRDSIYAVIHWISLVLLPAAYVVVPLAGVSLFGADTAENILQEFQGDRAMELARGVLSLTNALRMPLIVMPLQVLLGDMLKTWSPAGGSKHKAGLLLVEAAGVPLLLISSLVAARQMHTLARVLGVLGGTCGVLSCYCLPGMLYLALSRQGYPSSARFRWKAIAVIILGASVMISACLS</sequence>
<feature type="transmembrane region" description="Helical" evidence="5">
    <location>
        <begin position="87"/>
        <end position="119"/>
    </location>
</feature>
<keyword evidence="8" id="KW-1185">Reference proteome</keyword>
<name>A0A813FM35_POLGL</name>
<keyword evidence="3 5" id="KW-1133">Transmembrane helix</keyword>
<feature type="transmembrane region" description="Helical" evidence="5">
    <location>
        <begin position="332"/>
        <end position="353"/>
    </location>
</feature>
<evidence type="ECO:0000256" key="5">
    <source>
        <dbReference type="SAM" id="Phobius"/>
    </source>
</evidence>
<gene>
    <name evidence="7" type="ORF">PGLA1383_LOCUS33150</name>
</gene>
<dbReference type="EMBL" id="CAJNNV010025632">
    <property type="protein sequence ID" value="CAE8615428.1"/>
    <property type="molecule type" value="Genomic_DNA"/>
</dbReference>
<feature type="transmembrane region" description="Helical" evidence="5">
    <location>
        <begin position="171"/>
        <end position="189"/>
    </location>
</feature>
<dbReference type="InterPro" id="IPR013057">
    <property type="entry name" value="AA_transpt_TM"/>
</dbReference>
<feature type="transmembrane region" description="Helical" evidence="5">
    <location>
        <begin position="139"/>
        <end position="159"/>
    </location>
</feature>
<feature type="transmembrane region" description="Helical" evidence="5">
    <location>
        <begin position="55"/>
        <end position="75"/>
    </location>
</feature>
<accession>A0A813FM35</accession>
<dbReference type="PANTHER" id="PTHR22950">
    <property type="entry name" value="AMINO ACID TRANSPORTER"/>
    <property type="match status" value="1"/>
</dbReference>
<keyword evidence="4 5" id="KW-0472">Membrane</keyword>
<feature type="transmembrane region" description="Helical" evidence="5">
    <location>
        <begin position="359"/>
        <end position="385"/>
    </location>
</feature>
<feature type="transmembrane region" description="Helical" evidence="5">
    <location>
        <begin position="244"/>
        <end position="271"/>
    </location>
</feature>
<feature type="domain" description="Amino acid transporter transmembrane" evidence="6">
    <location>
        <begin position="23"/>
        <end position="414"/>
    </location>
</feature>
<comment type="caution">
    <text evidence="7">The sequence shown here is derived from an EMBL/GenBank/DDBJ whole genome shotgun (WGS) entry which is preliminary data.</text>
</comment>
<feature type="transmembrane region" description="Helical" evidence="5">
    <location>
        <begin position="397"/>
        <end position="415"/>
    </location>
</feature>
<protein>
    <recommendedName>
        <fullName evidence="6">Amino acid transporter transmembrane domain-containing protein</fullName>
    </recommendedName>
</protein>
<organism evidence="7 8">
    <name type="scientific">Polarella glacialis</name>
    <name type="common">Dinoflagellate</name>
    <dbReference type="NCBI Taxonomy" id="89957"/>
    <lineage>
        <taxon>Eukaryota</taxon>
        <taxon>Sar</taxon>
        <taxon>Alveolata</taxon>
        <taxon>Dinophyceae</taxon>
        <taxon>Suessiales</taxon>
        <taxon>Suessiaceae</taxon>
        <taxon>Polarella</taxon>
    </lineage>
</organism>
<comment type="subcellular location">
    <subcellularLocation>
        <location evidence="1">Membrane</location>
        <topology evidence="1">Multi-pass membrane protein</topology>
    </subcellularLocation>
</comment>
<dbReference type="GO" id="GO:0015179">
    <property type="term" value="F:L-amino acid transmembrane transporter activity"/>
    <property type="evidence" value="ECO:0007669"/>
    <property type="project" value="TreeGrafter"/>
</dbReference>
<dbReference type="OrthoDB" id="433463at2759"/>
<dbReference type="GO" id="GO:0016020">
    <property type="term" value="C:membrane"/>
    <property type="evidence" value="ECO:0007669"/>
    <property type="project" value="UniProtKB-SubCell"/>
</dbReference>
<evidence type="ECO:0000256" key="4">
    <source>
        <dbReference type="ARBA" id="ARBA00023136"/>
    </source>
</evidence>
<dbReference type="OMA" id="TIRVIDW"/>
<evidence type="ECO:0000256" key="1">
    <source>
        <dbReference type="ARBA" id="ARBA00004141"/>
    </source>
</evidence>
<evidence type="ECO:0000313" key="8">
    <source>
        <dbReference type="Proteomes" id="UP000654075"/>
    </source>
</evidence>
<dbReference type="Pfam" id="PF01490">
    <property type="entry name" value="Aa_trans"/>
    <property type="match status" value="1"/>
</dbReference>
<evidence type="ECO:0000259" key="6">
    <source>
        <dbReference type="Pfam" id="PF01490"/>
    </source>
</evidence>
<keyword evidence="2 5" id="KW-0812">Transmembrane</keyword>
<dbReference type="AlphaFoldDB" id="A0A813FM35"/>
<proteinExistence type="predicted"/>